<reference evidence="1" key="1">
    <citation type="submission" date="2020-05" db="EMBL/GenBank/DDBJ databases">
        <authorList>
            <person name="Chiriac C."/>
            <person name="Salcher M."/>
            <person name="Ghai R."/>
            <person name="Kavagutti S V."/>
        </authorList>
    </citation>
    <scope>NUCLEOTIDE SEQUENCE</scope>
</reference>
<sequence>MLTRTVEVREGEWFTDGTADEWIAEHARLAGQHSHPALTPDQESMIRKLAGPPPVGDFWVIREDDYWHKLQRVGLYDGWVYWHKRIVLGTDGPLPVEHHHEAYRLRAISGAVSAVGPYQSRISRRVGGEVTS</sequence>
<dbReference type="EMBL" id="LR797331">
    <property type="protein sequence ID" value="CAB4203503.1"/>
    <property type="molecule type" value="Genomic_DNA"/>
</dbReference>
<name>A0A6J5S0N1_9CAUD</name>
<evidence type="ECO:0000313" key="1">
    <source>
        <dbReference type="EMBL" id="CAB4203503.1"/>
    </source>
</evidence>
<proteinExistence type="predicted"/>
<gene>
    <name evidence="1" type="ORF">UFOVP1382_119</name>
</gene>
<organism evidence="1">
    <name type="scientific">uncultured Caudovirales phage</name>
    <dbReference type="NCBI Taxonomy" id="2100421"/>
    <lineage>
        <taxon>Viruses</taxon>
        <taxon>Duplodnaviria</taxon>
        <taxon>Heunggongvirae</taxon>
        <taxon>Uroviricota</taxon>
        <taxon>Caudoviricetes</taxon>
        <taxon>Peduoviridae</taxon>
        <taxon>Maltschvirus</taxon>
        <taxon>Maltschvirus maltsch</taxon>
    </lineage>
</organism>
<protein>
    <submittedName>
        <fullName evidence="1">Uncharacterized protein</fullName>
    </submittedName>
</protein>
<accession>A0A6J5S0N1</accession>